<comment type="subcellular location">
    <subcellularLocation>
        <location evidence="1">Cytoplasm</location>
    </subcellularLocation>
</comment>
<sequence length="977" mass="108889">MSSIQALQHRKRPLGGMASYLSDPASVLATNPDKLTSVNKPSRNPSGSKRQSLSSTDFQPYDPFDSPRISKSTTTTKSIMRQPLDWPPNTTTQRRSSAVQDGSPMNNGKNMKQQPPLPHQLCPSLSTSAASPARLKPSLKSSNGSPYYAQTIEPGVRYHDERSKQAALIKKAAKHRSLPAQLPHMGFKKVINKAIDLRPVVHRQPAYRRARPEGGFISPLQALTIDISETYRLRNPVFKYNPIRNPRRVLTKPSKPSKNDGFDNEDCDYILKVNDTLGNEKGQEYRVLDILGQGTFGQVVKCQRISTKELVSVKVIKNKPAYMVQSQLEVEILKKLNGERDAQDRHHILRLYHTFIHRNHLCLVFELLSVNLYELIKQNSFKGLSTNLVRVISHQLVDALVILKDAEIIHCDLKPENILLKNLDSPTIKIIDFGSACHESHQIYTYIQSRFYRSPEVLFGVKYNSAIDMWSLGCIVAELFLGLPLFPGCSEYNQVSRIVDMLGMPPTYMLENGKTAREFFVRKEKPDGRRIWALKTREEYSREYVKAEPPGKKYFNETKLTPLILNYNQARHGLDEVEKERERQSRHALIDFIQGLLNQDPIRRWTPHQIRNHPFLTGKPFTGPFEPDVVPSFVKNPMARRSLEPLMNKASNNMMMGPPLPRQVPLGAMMQDLPPGPPPVNYGGPMNNALPNMVVPTAQQPSMVSQALPRRQRAKTVGNSQIPPQIQMILSDIKQYPVEEHKRSKVDPDVVASPLTYDIPSEGPPLLNLNEGTSKSIAQQPTTQHLGHRRTRSQGNLAGVLPADSPSIHYKRRSAVQHSAMDSSFSTSSDDELGGAKETRGRVSEKHTTYGQDSMDGHLQRDESGSGSSSRNDSQNTSPATSLAAALDKKVKIASKVKVRIGSRDSFRMPADVRRGAALLENPTANKNLMRGYSAGEAAGGLMMMRTSSAEGGKGASKSTSTSKKKSGSEKTGGMMT</sequence>
<dbReference type="Proteomes" id="UP001206595">
    <property type="component" value="Unassembled WGS sequence"/>
</dbReference>
<keyword evidence="6" id="KW-0808">Transferase</keyword>
<feature type="region of interest" description="Disordered" evidence="10">
    <location>
        <begin position="27"/>
        <end position="147"/>
    </location>
</feature>
<evidence type="ECO:0000256" key="5">
    <source>
        <dbReference type="ARBA" id="ARBA00022553"/>
    </source>
</evidence>
<keyword evidence="4" id="KW-0723">Serine/threonine-protein kinase</keyword>
<dbReference type="FunFam" id="3.30.200.20:FF:000087">
    <property type="entry name" value="Dual specificity tyrosine-phosphorylation-regulated kinase 1A"/>
    <property type="match status" value="1"/>
</dbReference>
<dbReference type="InterPro" id="IPR011009">
    <property type="entry name" value="Kinase-like_dom_sf"/>
</dbReference>
<dbReference type="PROSITE" id="PS00108">
    <property type="entry name" value="PROTEIN_KINASE_ST"/>
    <property type="match status" value="1"/>
</dbReference>
<dbReference type="AlphaFoldDB" id="A0AAD5HEQ8"/>
<evidence type="ECO:0000313" key="12">
    <source>
        <dbReference type="EMBL" id="KAI8581597.1"/>
    </source>
</evidence>
<comment type="caution">
    <text evidence="12">The sequence shown here is derived from an EMBL/GenBank/DDBJ whole genome shotgun (WGS) entry which is preliminary data.</text>
</comment>
<dbReference type="PROSITE" id="PS50011">
    <property type="entry name" value="PROTEIN_KINASE_DOM"/>
    <property type="match status" value="1"/>
</dbReference>
<dbReference type="PANTHER" id="PTHR24058">
    <property type="entry name" value="DUAL SPECIFICITY PROTEIN KINASE"/>
    <property type="match status" value="1"/>
</dbReference>
<feature type="domain" description="Protein kinase" evidence="11">
    <location>
        <begin position="285"/>
        <end position="616"/>
    </location>
</feature>
<evidence type="ECO:0000256" key="1">
    <source>
        <dbReference type="ARBA" id="ARBA00004496"/>
    </source>
</evidence>
<evidence type="ECO:0000259" key="11">
    <source>
        <dbReference type="PROSITE" id="PS50011"/>
    </source>
</evidence>
<dbReference type="FunFam" id="1.10.510.10:FF:000380">
    <property type="entry name" value="Serine/threonine-protein kinase ppk15"/>
    <property type="match status" value="1"/>
</dbReference>
<comment type="similarity">
    <text evidence="2">Belongs to the protein kinase superfamily. CMGC Ser/Thr protein kinase family. MNB/DYRK subfamily.</text>
</comment>
<evidence type="ECO:0000256" key="10">
    <source>
        <dbReference type="SAM" id="MobiDB-lite"/>
    </source>
</evidence>
<evidence type="ECO:0000256" key="8">
    <source>
        <dbReference type="ARBA" id="ARBA00022777"/>
    </source>
</evidence>
<dbReference type="GO" id="GO:0005524">
    <property type="term" value="F:ATP binding"/>
    <property type="evidence" value="ECO:0007669"/>
    <property type="project" value="UniProtKB-KW"/>
</dbReference>
<reference evidence="12" key="2">
    <citation type="journal article" date="2022" name="Proc. Natl. Acad. Sci. U.S.A.">
        <title>Diploid-dominant life cycles characterize the early evolution of Fungi.</title>
        <authorList>
            <person name="Amses K.R."/>
            <person name="Simmons D.R."/>
            <person name="Longcore J.E."/>
            <person name="Mondo S.J."/>
            <person name="Seto K."/>
            <person name="Jeronimo G.H."/>
            <person name="Bonds A.E."/>
            <person name="Quandt C.A."/>
            <person name="Davis W.J."/>
            <person name="Chang Y."/>
            <person name="Federici B.A."/>
            <person name="Kuo A."/>
            <person name="LaButti K."/>
            <person name="Pangilinan J."/>
            <person name="Andreopoulos W."/>
            <person name="Tritt A."/>
            <person name="Riley R."/>
            <person name="Hundley H."/>
            <person name="Johnson J."/>
            <person name="Lipzen A."/>
            <person name="Barry K."/>
            <person name="Lang B.F."/>
            <person name="Cuomo C.A."/>
            <person name="Buchler N.E."/>
            <person name="Grigoriev I.V."/>
            <person name="Spatafora J.W."/>
            <person name="Stajich J.E."/>
            <person name="James T.Y."/>
        </authorList>
    </citation>
    <scope>NUCLEOTIDE SEQUENCE</scope>
    <source>
        <strain evidence="12">AG</strain>
    </source>
</reference>
<feature type="region of interest" description="Disordered" evidence="10">
    <location>
        <begin position="944"/>
        <end position="977"/>
    </location>
</feature>
<dbReference type="RefSeq" id="XP_051446601.1">
    <property type="nucleotide sequence ID" value="XM_051587536.1"/>
</dbReference>
<dbReference type="GO" id="GO:0005634">
    <property type="term" value="C:nucleus"/>
    <property type="evidence" value="ECO:0007669"/>
    <property type="project" value="TreeGrafter"/>
</dbReference>
<evidence type="ECO:0000256" key="9">
    <source>
        <dbReference type="ARBA" id="ARBA00022840"/>
    </source>
</evidence>
<feature type="compositionally biased region" description="Basic and acidic residues" evidence="10">
    <location>
        <begin position="834"/>
        <end position="848"/>
    </location>
</feature>
<dbReference type="GeneID" id="75912881"/>
<dbReference type="InterPro" id="IPR008271">
    <property type="entry name" value="Ser/Thr_kinase_AS"/>
</dbReference>
<feature type="compositionally biased region" description="Polar residues" evidence="10">
    <location>
        <begin position="88"/>
        <end position="113"/>
    </location>
</feature>
<keyword evidence="5" id="KW-0597">Phosphoprotein</keyword>
<keyword evidence="8" id="KW-0418">Kinase</keyword>
<feature type="compositionally biased region" description="Basic and acidic residues" evidence="10">
    <location>
        <begin position="855"/>
        <end position="864"/>
    </location>
</feature>
<gene>
    <name evidence="12" type="ORF">K450DRAFT_232079</name>
</gene>
<proteinExistence type="inferred from homology"/>
<feature type="region of interest" description="Disordered" evidence="10">
    <location>
        <begin position="1"/>
        <end position="20"/>
    </location>
</feature>
<dbReference type="Gene3D" id="3.30.200.20">
    <property type="entry name" value="Phosphorylase Kinase, domain 1"/>
    <property type="match status" value="1"/>
</dbReference>
<evidence type="ECO:0000256" key="4">
    <source>
        <dbReference type="ARBA" id="ARBA00022527"/>
    </source>
</evidence>
<reference evidence="12" key="1">
    <citation type="submission" date="2021-06" db="EMBL/GenBank/DDBJ databases">
        <authorList>
            <consortium name="DOE Joint Genome Institute"/>
            <person name="Mondo S.J."/>
            <person name="Amses K.R."/>
            <person name="Simmons D.R."/>
            <person name="Longcore J.E."/>
            <person name="Seto K."/>
            <person name="Alves G.H."/>
            <person name="Bonds A.E."/>
            <person name="Quandt C.A."/>
            <person name="Davis W.J."/>
            <person name="Chang Y."/>
            <person name="Letcher P.M."/>
            <person name="Powell M.J."/>
            <person name="Kuo A."/>
            <person name="Labutti K."/>
            <person name="Pangilinan J."/>
            <person name="Andreopoulos W."/>
            <person name="Tritt A."/>
            <person name="Riley R."/>
            <person name="Hundley H."/>
            <person name="Johnson J."/>
            <person name="Lipzen A."/>
            <person name="Barry K."/>
            <person name="Berbee M.L."/>
            <person name="Buchler N.E."/>
            <person name="Grigoriev I.V."/>
            <person name="Spatafora J.W."/>
            <person name="Stajich J.E."/>
            <person name="James T.Y."/>
        </authorList>
    </citation>
    <scope>NUCLEOTIDE SEQUENCE</scope>
    <source>
        <strain evidence="12">AG</strain>
    </source>
</reference>
<keyword evidence="9" id="KW-0067">ATP-binding</keyword>
<feature type="compositionally biased region" description="Low complexity" evidence="10">
    <location>
        <begin position="819"/>
        <end position="828"/>
    </location>
</feature>
<dbReference type="SUPFAM" id="SSF56112">
    <property type="entry name" value="Protein kinase-like (PK-like)"/>
    <property type="match status" value="1"/>
</dbReference>
<dbReference type="Pfam" id="PF00069">
    <property type="entry name" value="Pkinase"/>
    <property type="match status" value="1"/>
</dbReference>
<keyword evidence="7" id="KW-0547">Nucleotide-binding</keyword>
<dbReference type="Gene3D" id="1.10.510.10">
    <property type="entry name" value="Transferase(Phosphotransferase) domain 1"/>
    <property type="match status" value="1"/>
</dbReference>
<evidence type="ECO:0000256" key="7">
    <source>
        <dbReference type="ARBA" id="ARBA00022741"/>
    </source>
</evidence>
<protein>
    <recommendedName>
        <fullName evidence="11">Protein kinase domain-containing protein</fullName>
    </recommendedName>
</protein>
<organism evidence="12 13">
    <name type="scientific">Umbelopsis ramanniana AG</name>
    <dbReference type="NCBI Taxonomy" id="1314678"/>
    <lineage>
        <taxon>Eukaryota</taxon>
        <taxon>Fungi</taxon>
        <taxon>Fungi incertae sedis</taxon>
        <taxon>Mucoromycota</taxon>
        <taxon>Mucoromycotina</taxon>
        <taxon>Umbelopsidomycetes</taxon>
        <taxon>Umbelopsidales</taxon>
        <taxon>Umbelopsidaceae</taxon>
        <taxon>Umbelopsis</taxon>
    </lineage>
</organism>
<evidence type="ECO:0000256" key="3">
    <source>
        <dbReference type="ARBA" id="ARBA00022490"/>
    </source>
</evidence>
<feature type="compositionally biased region" description="Polar residues" evidence="10">
    <location>
        <begin position="33"/>
        <end position="58"/>
    </location>
</feature>
<name>A0AAD5HEQ8_UMBRA</name>
<dbReference type="InterPro" id="IPR050494">
    <property type="entry name" value="Ser_Thr_dual-spec_kinase"/>
</dbReference>
<dbReference type="GO" id="GO:0004674">
    <property type="term" value="F:protein serine/threonine kinase activity"/>
    <property type="evidence" value="ECO:0007669"/>
    <property type="project" value="UniProtKB-KW"/>
</dbReference>
<dbReference type="CDD" id="cd14212">
    <property type="entry name" value="PKc_YAK1"/>
    <property type="match status" value="1"/>
</dbReference>
<evidence type="ECO:0000256" key="6">
    <source>
        <dbReference type="ARBA" id="ARBA00022679"/>
    </source>
</evidence>
<evidence type="ECO:0000313" key="13">
    <source>
        <dbReference type="Proteomes" id="UP001206595"/>
    </source>
</evidence>
<dbReference type="PANTHER" id="PTHR24058:SF17">
    <property type="entry name" value="HOMEODOMAIN INTERACTING PROTEIN KINASE, ISOFORM D"/>
    <property type="match status" value="1"/>
</dbReference>
<dbReference type="GO" id="GO:0004713">
    <property type="term" value="F:protein tyrosine kinase activity"/>
    <property type="evidence" value="ECO:0007669"/>
    <property type="project" value="TreeGrafter"/>
</dbReference>
<feature type="region of interest" description="Disordered" evidence="10">
    <location>
        <begin position="777"/>
        <end position="883"/>
    </location>
</feature>
<feature type="compositionally biased region" description="Low complexity" evidence="10">
    <location>
        <begin position="947"/>
        <end position="962"/>
    </location>
</feature>
<accession>A0AAD5HEQ8</accession>
<keyword evidence="3" id="KW-0963">Cytoplasm</keyword>
<keyword evidence="13" id="KW-1185">Reference proteome</keyword>
<evidence type="ECO:0000256" key="2">
    <source>
        <dbReference type="ARBA" id="ARBA00008867"/>
    </source>
</evidence>
<dbReference type="InterPro" id="IPR000719">
    <property type="entry name" value="Prot_kinase_dom"/>
</dbReference>
<feature type="compositionally biased region" description="Low complexity" evidence="10">
    <location>
        <begin position="865"/>
        <end position="878"/>
    </location>
</feature>
<dbReference type="GO" id="GO:0005737">
    <property type="term" value="C:cytoplasm"/>
    <property type="evidence" value="ECO:0007669"/>
    <property type="project" value="UniProtKB-SubCell"/>
</dbReference>
<dbReference type="SMART" id="SM00220">
    <property type="entry name" value="S_TKc"/>
    <property type="match status" value="1"/>
</dbReference>
<dbReference type="EMBL" id="MU620905">
    <property type="protein sequence ID" value="KAI8581597.1"/>
    <property type="molecule type" value="Genomic_DNA"/>
</dbReference>